<protein>
    <submittedName>
        <fullName evidence="1">Uncharacterized protein</fullName>
    </submittedName>
</protein>
<name>A0AAE0ZWZ6_9GAST</name>
<proteinExistence type="predicted"/>
<sequence length="255" mass="28503">MNFTASTVPMNELQIMGNCTKALRFTWANYCTIMDMSLQLFVTSPFRVVMCTTADHPRLFMTGADPALIQLTFQFSELVIRIFKRNTLVNRIPEEYCQARYGPGSATHVPRMSRPMAGLDQKWRGHFSTKGSLAVPGGVTWCTIDTQNCASGILLVQKPFIARVDRYDDSSPFRSKAVNHKASSMAGDVNAHELTLSYWGDQRSSCRTPLKSFWARASKIETQAYVSSQAKIRLHVASLAGDQKLASLLFSTRCL</sequence>
<evidence type="ECO:0000313" key="2">
    <source>
        <dbReference type="Proteomes" id="UP001283361"/>
    </source>
</evidence>
<dbReference type="AlphaFoldDB" id="A0AAE0ZWZ6"/>
<reference evidence="1" key="1">
    <citation type="journal article" date="2023" name="G3 (Bethesda)">
        <title>A reference genome for the long-term kleptoplast-retaining sea slug Elysia crispata morphotype clarki.</title>
        <authorList>
            <person name="Eastman K.E."/>
            <person name="Pendleton A.L."/>
            <person name="Shaikh M.A."/>
            <person name="Suttiyut T."/>
            <person name="Ogas R."/>
            <person name="Tomko P."/>
            <person name="Gavelis G."/>
            <person name="Widhalm J.R."/>
            <person name="Wisecaver J.H."/>
        </authorList>
    </citation>
    <scope>NUCLEOTIDE SEQUENCE</scope>
    <source>
        <strain evidence="1">ECLA1</strain>
    </source>
</reference>
<comment type="caution">
    <text evidence="1">The sequence shown here is derived from an EMBL/GenBank/DDBJ whole genome shotgun (WGS) entry which is preliminary data.</text>
</comment>
<gene>
    <name evidence="1" type="ORF">RRG08_047854</name>
</gene>
<dbReference type="Proteomes" id="UP001283361">
    <property type="component" value="Unassembled WGS sequence"/>
</dbReference>
<organism evidence="1 2">
    <name type="scientific">Elysia crispata</name>
    <name type="common">lettuce slug</name>
    <dbReference type="NCBI Taxonomy" id="231223"/>
    <lineage>
        <taxon>Eukaryota</taxon>
        <taxon>Metazoa</taxon>
        <taxon>Spiralia</taxon>
        <taxon>Lophotrochozoa</taxon>
        <taxon>Mollusca</taxon>
        <taxon>Gastropoda</taxon>
        <taxon>Heterobranchia</taxon>
        <taxon>Euthyneura</taxon>
        <taxon>Panpulmonata</taxon>
        <taxon>Sacoglossa</taxon>
        <taxon>Placobranchoidea</taxon>
        <taxon>Plakobranchidae</taxon>
        <taxon>Elysia</taxon>
    </lineage>
</organism>
<keyword evidence="2" id="KW-1185">Reference proteome</keyword>
<evidence type="ECO:0000313" key="1">
    <source>
        <dbReference type="EMBL" id="KAK3777234.1"/>
    </source>
</evidence>
<dbReference type="EMBL" id="JAWDGP010003107">
    <property type="protein sequence ID" value="KAK3777234.1"/>
    <property type="molecule type" value="Genomic_DNA"/>
</dbReference>
<accession>A0AAE0ZWZ6</accession>